<dbReference type="GO" id="GO:0000271">
    <property type="term" value="P:polysaccharide biosynthetic process"/>
    <property type="evidence" value="ECO:0007669"/>
    <property type="project" value="TreeGrafter"/>
</dbReference>
<name>A0A1G1X2H2_9BACT</name>
<dbReference type="PANTHER" id="PTHR30244">
    <property type="entry name" value="TRANSAMINASE"/>
    <property type="match status" value="1"/>
</dbReference>
<comment type="similarity">
    <text evidence="3">Belongs to the DegT/DnrJ/EryC1 family.</text>
</comment>
<dbReference type="Pfam" id="PF01041">
    <property type="entry name" value="DegT_DnrJ_EryC1"/>
    <property type="match status" value="2"/>
</dbReference>
<dbReference type="InterPro" id="IPR015424">
    <property type="entry name" value="PyrdxlP-dep_Trfase"/>
</dbReference>
<evidence type="ECO:0000256" key="3">
    <source>
        <dbReference type="RuleBase" id="RU004508"/>
    </source>
</evidence>
<dbReference type="Proteomes" id="UP000177528">
    <property type="component" value="Unassembled WGS sequence"/>
</dbReference>
<dbReference type="AlphaFoldDB" id="A0A1G1X2H2"/>
<dbReference type="InterPro" id="IPR000653">
    <property type="entry name" value="DegT/StrS_aminotransferase"/>
</dbReference>
<reference evidence="4 5" key="1">
    <citation type="journal article" date="2016" name="Nat. Commun.">
        <title>Thousands of microbial genomes shed light on interconnected biogeochemical processes in an aquifer system.</title>
        <authorList>
            <person name="Anantharaman K."/>
            <person name="Brown C.T."/>
            <person name="Hug L.A."/>
            <person name="Sharon I."/>
            <person name="Castelle C.J."/>
            <person name="Probst A.J."/>
            <person name="Thomas B.C."/>
            <person name="Singh A."/>
            <person name="Wilkins M.J."/>
            <person name="Karaoz U."/>
            <person name="Brodie E.L."/>
            <person name="Williams K.H."/>
            <person name="Hubbard S.S."/>
            <person name="Banfield J.F."/>
        </authorList>
    </citation>
    <scope>NUCLEOTIDE SEQUENCE [LARGE SCALE GENOMIC DNA]</scope>
</reference>
<dbReference type="InterPro" id="IPR015421">
    <property type="entry name" value="PyrdxlP-dep_Trfase_major"/>
</dbReference>
<sequence>MSRPIAISLSPNVSSDDVRLAWYLLLVQSTWKDHGVLQRAAENIAGRFPNHFVTFTSSGRQAIFDLLRSYNIKKGDEVILQAFTCIAVPEPVIWTGATPVYADVSPGSYAINPEDIRKKITPNTKAIILQHTFGIPGPIEEVLAIAKEHNLVVIEDCAHALGSTYKGKPLGTFGDAAILSFGRDKCISSVFGGAVITKDKNKAHQLQAMQNTRRLPPSSWVLQQLLHPILFSLVLPSYFVLGIGKVLLVAFQKLGLLSWAVSYEERQGGKPVHIEYTYSPALAMLLLEQLKKLDDITERRLTISARYLKELRIPTPGVGNSDIVHPYLRFPLQMANRDELLMQAREKHMLLGDWYDAALVPSASNFWAFRYIPGSCPNAEVVSKRIINLPTYPALTDTQVTNIIEYINSYVDPGNHE</sequence>
<evidence type="ECO:0008006" key="6">
    <source>
        <dbReference type="Google" id="ProtNLM"/>
    </source>
</evidence>
<proteinExistence type="inferred from homology"/>
<dbReference type="PANTHER" id="PTHR30244:SF34">
    <property type="entry name" value="DTDP-4-AMINO-4,6-DIDEOXYGALACTOSE TRANSAMINASE"/>
    <property type="match status" value="1"/>
</dbReference>
<feature type="active site" description="Proton acceptor" evidence="1">
    <location>
        <position position="185"/>
    </location>
</feature>
<dbReference type="Gene3D" id="3.90.1150.10">
    <property type="entry name" value="Aspartate Aminotransferase, domain 1"/>
    <property type="match status" value="1"/>
</dbReference>
<keyword evidence="2 3" id="KW-0663">Pyridoxal phosphate</keyword>
<dbReference type="GO" id="GO:0008483">
    <property type="term" value="F:transaminase activity"/>
    <property type="evidence" value="ECO:0007669"/>
    <property type="project" value="TreeGrafter"/>
</dbReference>
<dbReference type="InterPro" id="IPR015422">
    <property type="entry name" value="PyrdxlP-dep_Trfase_small"/>
</dbReference>
<feature type="modified residue" description="N6-(pyridoxal phosphate)lysine" evidence="2">
    <location>
        <position position="185"/>
    </location>
</feature>
<dbReference type="SUPFAM" id="SSF53383">
    <property type="entry name" value="PLP-dependent transferases"/>
    <property type="match status" value="1"/>
</dbReference>
<dbReference type="EMBL" id="MHHR01000020">
    <property type="protein sequence ID" value="OGY34173.1"/>
    <property type="molecule type" value="Genomic_DNA"/>
</dbReference>
<evidence type="ECO:0000313" key="5">
    <source>
        <dbReference type="Proteomes" id="UP000177528"/>
    </source>
</evidence>
<evidence type="ECO:0000313" key="4">
    <source>
        <dbReference type="EMBL" id="OGY34173.1"/>
    </source>
</evidence>
<accession>A0A1G1X2H2</accession>
<dbReference type="PIRSF" id="PIRSF000390">
    <property type="entry name" value="PLP_StrS"/>
    <property type="match status" value="1"/>
</dbReference>
<organism evidence="4 5">
    <name type="scientific">Candidatus Andersenbacteria bacterium RIFCSPHIGHO2_12_FULL_45_11</name>
    <dbReference type="NCBI Taxonomy" id="1797281"/>
    <lineage>
        <taxon>Bacteria</taxon>
        <taxon>Candidatus Anderseniibacteriota</taxon>
    </lineage>
</organism>
<evidence type="ECO:0000256" key="2">
    <source>
        <dbReference type="PIRSR" id="PIRSR000390-2"/>
    </source>
</evidence>
<dbReference type="Gene3D" id="3.40.640.10">
    <property type="entry name" value="Type I PLP-dependent aspartate aminotransferase-like (Major domain)"/>
    <property type="match status" value="1"/>
</dbReference>
<gene>
    <name evidence="4" type="ORF">A3D99_00445</name>
</gene>
<comment type="caution">
    <text evidence="4">The sequence shown here is derived from an EMBL/GenBank/DDBJ whole genome shotgun (WGS) entry which is preliminary data.</text>
</comment>
<protein>
    <recommendedName>
        <fullName evidence="6">Aminotransferase</fullName>
    </recommendedName>
</protein>
<dbReference type="GO" id="GO:0030170">
    <property type="term" value="F:pyridoxal phosphate binding"/>
    <property type="evidence" value="ECO:0007669"/>
    <property type="project" value="TreeGrafter"/>
</dbReference>
<evidence type="ECO:0000256" key="1">
    <source>
        <dbReference type="PIRSR" id="PIRSR000390-1"/>
    </source>
</evidence>